<reference evidence="3 5" key="1">
    <citation type="submission" date="2017-04" db="EMBL/GenBank/DDBJ databases">
        <title>Kefir bacterial isolates.</title>
        <authorList>
            <person name="Kim Y."/>
            <person name="Blasche S."/>
            <person name="Patil K.R."/>
        </authorList>
    </citation>
    <scope>NUCLEOTIDE SEQUENCE [LARGE SCALE GENOMIC DNA]</scope>
    <source>
        <strain evidence="3 5">OG2-1</strain>
    </source>
</reference>
<proteinExistence type="predicted"/>
<dbReference type="PROSITE" id="PS51318">
    <property type="entry name" value="TAT"/>
    <property type="match status" value="1"/>
</dbReference>
<evidence type="ECO:0000313" key="3">
    <source>
        <dbReference type="EMBL" id="PAK86405.1"/>
    </source>
</evidence>
<evidence type="ECO:0000313" key="6">
    <source>
        <dbReference type="Proteomes" id="UP000219947"/>
    </source>
</evidence>
<organism evidence="4 6">
    <name type="scientific">Rothia dentocariosa</name>
    <dbReference type="NCBI Taxonomy" id="2047"/>
    <lineage>
        <taxon>Bacteria</taxon>
        <taxon>Bacillati</taxon>
        <taxon>Actinomycetota</taxon>
        <taxon>Actinomycetes</taxon>
        <taxon>Micrococcales</taxon>
        <taxon>Micrococcaceae</taxon>
        <taxon>Rothia</taxon>
    </lineage>
</organism>
<dbReference type="Proteomes" id="UP000219947">
    <property type="component" value="Unassembled WGS sequence"/>
</dbReference>
<evidence type="ECO:0000313" key="5">
    <source>
        <dbReference type="Proteomes" id="UP000216195"/>
    </source>
</evidence>
<dbReference type="Proteomes" id="UP000769484">
    <property type="component" value="Unassembled WGS sequence"/>
</dbReference>
<dbReference type="EMBL" id="JABZXJ010000057">
    <property type="protein sequence ID" value="MBF1650453.1"/>
    <property type="molecule type" value="Genomic_DNA"/>
</dbReference>
<reference evidence="4" key="2">
    <citation type="submission" date="2017-10" db="EMBL/GenBank/DDBJ databases">
        <title>Kefir isolates.</title>
        <authorList>
            <person name="Kim Y."/>
            <person name="Blasche S."/>
        </authorList>
    </citation>
    <scope>NUCLEOTIDE SEQUENCE [LARGE SCALE GENOMIC DNA]</scope>
    <source>
        <strain evidence="4">OG2-2</strain>
    </source>
</reference>
<dbReference type="AlphaFoldDB" id="A0A2A8D7E1"/>
<reference evidence="2" key="3">
    <citation type="submission" date="2020-04" db="EMBL/GenBank/DDBJ databases">
        <title>Deep metagenomics examines the oral microbiome during advanced dental caries in children, revealing novel taxa and co-occurrences with host molecules.</title>
        <authorList>
            <person name="Baker J.L."/>
            <person name="Morton J.T."/>
            <person name="Dinis M."/>
            <person name="Alvarez R."/>
            <person name="Tran N.C."/>
            <person name="Knight R."/>
            <person name="Edlund A."/>
        </authorList>
    </citation>
    <scope>NUCLEOTIDE SEQUENCE</scope>
    <source>
        <strain evidence="2">JCVI_47_bin.4</strain>
    </source>
</reference>
<comment type="caution">
    <text evidence="4">The sequence shown here is derived from an EMBL/GenBank/DDBJ whole genome shotgun (WGS) entry which is preliminary data.</text>
</comment>
<keyword evidence="1" id="KW-0732">Signal</keyword>
<sequence>MLMFKTTLSAVRRATLVGVGAVSLALGASMLSAPAASAYVQAFVPVIPPATSSDAGISAPAVHDSNSVPLEHEHVVNWSDYEVTGDHEITFSVPTGTATCFDVRAEAAESNGTLHVATVEGSVLGAPDKCTMEGRTVKVRVYTNAPASSLKVQQLPASQVTLHE</sequence>
<accession>A0A5F0M6B3</accession>
<evidence type="ECO:0000313" key="4">
    <source>
        <dbReference type="EMBL" id="PEN16866.1"/>
    </source>
</evidence>
<dbReference type="EMBL" id="NCWU01000002">
    <property type="protein sequence ID" value="PAK86405.1"/>
    <property type="molecule type" value="Genomic_DNA"/>
</dbReference>
<accession>A0A2A8D7E1</accession>
<protein>
    <submittedName>
        <fullName evidence="4">CTP synthase</fullName>
    </submittedName>
</protein>
<dbReference type="EMBL" id="PDEV01000001">
    <property type="protein sequence ID" value="PEN16866.1"/>
    <property type="molecule type" value="Genomic_DNA"/>
</dbReference>
<evidence type="ECO:0000313" key="2">
    <source>
        <dbReference type="EMBL" id="MBF1650453.1"/>
    </source>
</evidence>
<feature type="signal peptide" evidence="1">
    <location>
        <begin position="1"/>
        <end position="38"/>
    </location>
</feature>
<name>A0A2A8D7E1_9MICC</name>
<gene>
    <name evidence="3" type="ORF">B8W87_01745</name>
    <name evidence="4" type="ORF">CRM92_02175</name>
    <name evidence="2" type="ORF">HXO56_10285</name>
</gene>
<dbReference type="Proteomes" id="UP000216195">
    <property type="component" value="Unassembled WGS sequence"/>
</dbReference>
<feature type="chain" id="PRO_5041602557" evidence="1">
    <location>
        <begin position="39"/>
        <end position="164"/>
    </location>
</feature>
<dbReference type="InterPro" id="IPR006311">
    <property type="entry name" value="TAT_signal"/>
</dbReference>
<keyword evidence="6" id="KW-1185">Reference proteome</keyword>
<evidence type="ECO:0000256" key="1">
    <source>
        <dbReference type="SAM" id="SignalP"/>
    </source>
</evidence>